<keyword evidence="3" id="KW-1185">Reference proteome</keyword>
<dbReference type="OrthoDB" id="6315856at2"/>
<proteinExistence type="predicted"/>
<dbReference type="AlphaFoldDB" id="A0A510XSS6"/>
<comment type="caution">
    <text evidence="2">The sequence shown here is derived from an EMBL/GenBank/DDBJ whole genome shotgun (WGS) entry which is preliminary data.</text>
</comment>
<dbReference type="EMBL" id="BJUM01000007">
    <property type="protein sequence ID" value="GEK54063.1"/>
    <property type="molecule type" value="Genomic_DNA"/>
</dbReference>
<gene>
    <name evidence="2" type="ORF">PES01_09080</name>
</gene>
<evidence type="ECO:0008006" key="4">
    <source>
        <dbReference type="Google" id="ProtNLM"/>
    </source>
</evidence>
<evidence type="ECO:0000256" key="1">
    <source>
        <dbReference type="SAM" id="MobiDB-lite"/>
    </source>
</evidence>
<reference evidence="2 3" key="1">
    <citation type="submission" date="2019-07" db="EMBL/GenBank/DDBJ databases">
        <title>Whole genome shotgun sequence of Pseudoalteromonas espejiana NBRC 102222.</title>
        <authorList>
            <person name="Hosoyama A."/>
            <person name="Uohara A."/>
            <person name="Ohji S."/>
            <person name="Ichikawa N."/>
        </authorList>
    </citation>
    <scope>NUCLEOTIDE SEQUENCE [LARGE SCALE GENOMIC DNA]</scope>
    <source>
        <strain evidence="2 3">NBRC 102222</strain>
    </source>
</reference>
<accession>A0A510XSS6</accession>
<name>A0A510XSS6_9GAMM</name>
<feature type="region of interest" description="Disordered" evidence="1">
    <location>
        <begin position="56"/>
        <end position="86"/>
    </location>
</feature>
<sequence>MGKNSLLTLVIGFIAGVGLTWSYFNFASSNSKTAELQQVNSKQQAAPVVLQPKIAEAKTQSAAPERSASSAKEEGLPLTNTNKQPVDELPLEEQVSQLKQQLAEQKTLMKNARQQLRAPSDAQAALQAQFDEQIRNEEWAYQTEIALQDFLLTSDLSATPEVVSAECKATVCKFELAAPTDNDSFDHTQWRELNDKLLKQEFWLQFKRTTSTSSDTELTLLMATEL</sequence>
<evidence type="ECO:0000313" key="3">
    <source>
        <dbReference type="Proteomes" id="UP000321419"/>
    </source>
</evidence>
<dbReference type="Proteomes" id="UP000321419">
    <property type="component" value="Unassembled WGS sequence"/>
</dbReference>
<dbReference type="RefSeq" id="WP_089348469.1">
    <property type="nucleotide sequence ID" value="NZ_BJUM01000007.1"/>
</dbReference>
<protein>
    <recommendedName>
        <fullName evidence="4">Orphan protein</fullName>
    </recommendedName>
</protein>
<evidence type="ECO:0000313" key="2">
    <source>
        <dbReference type="EMBL" id="GEK54063.1"/>
    </source>
</evidence>
<organism evidence="2 3">
    <name type="scientific">Pseudoalteromonas espejiana</name>
    <dbReference type="NCBI Taxonomy" id="28107"/>
    <lineage>
        <taxon>Bacteria</taxon>
        <taxon>Pseudomonadati</taxon>
        <taxon>Pseudomonadota</taxon>
        <taxon>Gammaproteobacteria</taxon>
        <taxon>Alteromonadales</taxon>
        <taxon>Pseudoalteromonadaceae</taxon>
        <taxon>Pseudoalteromonas</taxon>
    </lineage>
</organism>
<feature type="compositionally biased region" description="Polar residues" evidence="1">
    <location>
        <begin position="58"/>
        <end position="70"/>
    </location>
</feature>